<dbReference type="CDD" id="cd10030">
    <property type="entry name" value="UDG-F4_TTUDGA_SPO1dp_like"/>
    <property type="match status" value="1"/>
</dbReference>
<dbReference type="EMBL" id="CAACVI010000052">
    <property type="protein sequence ID" value="VEN75495.1"/>
    <property type="molecule type" value="Genomic_DNA"/>
</dbReference>
<sequence length="249" mass="27918">MEFMEHSFKNRAGSGDEIRQSVRSLFSEIRAGLLSASEDGRVGFERSEETARVMEGWGRAEKDAGTKQGREAEPCRGCGLFENRARMLPGRGDPRARLMFAGNWPEWFWNLDETPDPEGALFLKIVQSTGIDPGRVRVVPLAECPAPGGRRAFGDEIQKCRPSLMGRIQKTAPDIICAMGAEASAALLGKDFPFLSQRGRFHDLKDDRSRGPKRIRVMPTHHPAALLKDPGLKREAWEDIKKIIKEYNR</sequence>
<proteinExistence type="predicted"/>
<evidence type="ECO:0000256" key="2">
    <source>
        <dbReference type="ARBA" id="ARBA00022723"/>
    </source>
</evidence>
<reference evidence="9" key="1">
    <citation type="submission" date="2019-01" db="EMBL/GenBank/DDBJ databases">
        <authorList>
            <consortium name="Genoscope - CEA"/>
            <person name="William W."/>
        </authorList>
    </citation>
    <scope>NUCLEOTIDE SEQUENCE</scope>
    <source>
        <strain evidence="9">CR-1</strain>
    </source>
</reference>
<keyword evidence="6" id="KW-0411">Iron-sulfur</keyword>
<dbReference type="GO" id="GO:0097506">
    <property type="term" value="F:deaminated base DNA N-glycosylase activity"/>
    <property type="evidence" value="ECO:0007669"/>
    <property type="project" value="UniProtKB-ARBA"/>
</dbReference>
<keyword evidence="7" id="KW-0234">DNA repair</keyword>
<protein>
    <submittedName>
        <fullName evidence="9">Putative Uracil-DNA glycosylase</fullName>
    </submittedName>
</protein>
<dbReference type="SUPFAM" id="SSF52141">
    <property type="entry name" value="Uracil-DNA glycosylase-like"/>
    <property type="match status" value="1"/>
</dbReference>
<accession>A0A484HM37</accession>
<dbReference type="GO" id="GO:0006281">
    <property type="term" value="P:DNA repair"/>
    <property type="evidence" value="ECO:0007669"/>
    <property type="project" value="UniProtKB-KW"/>
</dbReference>
<organism evidence="9">
    <name type="scientific">uncultured Desulfobacteraceae bacterium</name>
    <dbReference type="NCBI Taxonomy" id="218296"/>
    <lineage>
        <taxon>Bacteria</taxon>
        <taxon>Pseudomonadati</taxon>
        <taxon>Thermodesulfobacteriota</taxon>
        <taxon>Desulfobacteria</taxon>
        <taxon>Desulfobacterales</taxon>
        <taxon>Desulfobacteraceae</taxon>
        <taxon>environmental samples</taxon>
    </lineage>
</organism>
<dbReference type="GO" id="GO:0046872">
    <property type="term" value="F:metal ion binding"/>
    <property type="evidence" value="ECO:0007669"/>
    <property type="project" value="UniProtKB-KW"/>
</dbReference>
<dbReference type="InterPro" id="IPR036895">
    <property type="entry name" value="Uracil-DNA_glycosylase-like_sf"/>
</dbReference>
<dbReference type="PANTHER" id="PTHR33693">
    <property type="entry name" value="TYPE-5 URACIL-DNA GLYCOSYLASE"/>
    <property type="match status" value="1"/>
</dbReference>
<dbReference type="AlphaFoldDB" id="A0A484HM37"/>
<dbReference type="GO" id="GO:0051539">
    <property type="term" value="F:4 iron, 4 sulfur cluster binding"/>
    <property type="evidence" value="ECO:0007669"/>
    <property type="project" value="UniProtKB-KW"/>
</dbReference>
<evidence type="ECO:0000256" key="3">
    <source>
        <dbReference type="ARBA" id="ARBA00022763"/>
    </source>
</evidence>
<keyword evidence="1" id="KW-0004">4Fe-4S</keyword>
<dbReference type="InterPro" id="IPR051536">
    <property type="entry name" value="UDG_Type-4/5"/>
</dbReference>
<evidence type="ECO:0000256" key="4">
    <source>
        <dbReference type="ARBA" id="ARBA00022801"/>
    </source>
</evidence>
<keyword evidence="2" id="KW-0479">Metal-binding</keyword>
<gene>
    <name evidence="9" type="ORF">EPICR_90094</name>
</gene>
<evidence type="ECO:0000256" key="7">
    <source>
        <dbReference type="ARBA" id="ARBA00023204"/>
    </source>
</evidence>
<evidence type="ECO:0000256" key="1">
    <source>
        <dbReference type="ARBA" id="ARBA00022485"/>
    </source>
</evidence>
<evidence type="ECO:0000259" key="8">
    <source>
        <dbReference type="SMART" id="SM00986"/>
    </source>
</evidence>
<keyword evidence="4" id="KW-0378">Hydrolase</keyword>
<name>A0A484HM37_9BACT</name>
<evidence type="ECO:0000256" key="6">
    <source>
        <dbReference type="ARBA" id="ARBA00023014"/>
    </source>
</evidence>
<evidence type="ECO:0000313" key="9">
    <source>
        <dbReference type="EMBL" id="VEN75495.1"/>
    </source>
</evidence>
<dbReference type="Gene3D" id="3.40.470.10">
    <property type="entry name" value="Uracil-DNA glycosylase-like domain"/>
    <property type="match status" value="1"/>
</dbReference>
<dbReference type="SMART" id="SM00987">
    <property type="entry name" value="UreE_C"/>
    <property type="match status" value="1"/>
</dbReference>
<keyword evidence="5" id="KW-0408">Iron</keyword>
<feature type="domain" description="Uracil-DNA glycosylase-like" evidence="8">
    <location>
        <begin position="89"/>
        <end position="241"/>
    </location>
</feature>
<dbReference type="PANTHER" id="PTHR33693:SF1">
    <property type="entry name" value="TYPE-4 URACIL-DNA GLYCOSYLASE"/>
    <property type="match status" value="1"/>
</dbReference>
<dbReference type="SMART" id="SM00986">
    <property type="entry name" value="UDG"/>
    <property type="match status" value="1"/>
</dbReference>
<evidence type="ECO:0000256" key="5">
    <source>
        <dbReference type="ARBA" id="ARBA00023004"/>
    </source>
</evidence>
<keyword evidence="3" id="KW-0227">DNA damage</keyword>
<dbReference type="InterPro" id="IPR005122">
    <property type="entry name" value="Uracil-DNA_glycosylase-like"/>
</dbReference>
<dbReference type="Pfam" id="PF03167">
    <property type="entry name" value="UDG"/>
    <property type="match status" value="1"/>
</dbReference>